<proteinExistence type="predicted"/>
<sequence length="202" mass="22686">MHVQQHLSLSPPPVCVSQATRGARLRAPPRHSLRVSARPPSWAGNQPPVSNSFSNREAAMTQPTKPLVTWDLGSSTIYGTAPQATTSSAATSNYQLGSNYQRDRLGRRQDIGVGGQPQVCFPRPRTAQQPVLFSVMNSSEAAMKKTLPKSHLSRVIIHDNRIAQRIYEMEVNALEKTKKKMNHYYEHLKKKFMTEQLRKLGR</sequence>
<keyword evidence="3" id="KW-1185">Reference proteome</keyword>
<dbReference type="AlphaFoldDB" id="A0A8I5P0Z8"/>
<dbReference type="OrthoDB" id="9834990at2759"/>
<dbReference type="Pfam" id="PF17666">
    <property type="entry name" value="DUF5528"/>
    <property type="match status" value="1"/>
</dbReference>
<feature type="compositionally biased region" description="Polar residues" evidence="1">
    <location>
        <begin position="43"/>
        <end position="55"/>
    </location>
</feature>
<dbReference type="Ensembl" id="ENSPANT00000070813.1">
    <property type="protein sequence ID" value="ENSPANP00000057906.1"/>
    <property type="gene ID" value="ENSPANG00000048757.1"/>
</dbReference>
<dbReference type="PANTHER" id="PTHR35666">
    <property type="entry name" value="SIMILAR TO RIKEN CDNA 4921536K21"/>
    <property type="match status" value="1"/>
</dbReference>
<reference evidence="2 3" key="1">
    <citation type="submission" date="2012-03" db="EMBL/GenBank/DDBJ databases">
        <title>Whole Genome Assembly of Papio anubis.</title>
        <authorList>
            <person name="Liu Y.L."/>
            <person name="Abraham K.A."/>
            <person name="Akbar H.A."/>
            <person name="Ali S.A."/>
            <person name="Anosike U.A."/>
            <person name="Aqrawi P.A."/>
            <person name="Arias F.A."/>
            <person name="Attaway T.A."/>
            <person name="Awwad R.A."/>
            <person name="Babu C.B."/>
            <person name="Bandaranaike D.B."/>
            <person name="Battles P.B."/>
            <person name="Bell A.B."/>
            <person name="Beltran B.B."/>
            <person name="Berhane-Mersha D.B."/>
            <person name="Bess C.B."/>
            <person name="Bickham C.B."/>
            <person name="Bolden T.B."/>
            <person name="Carter K.C."/>
            <person name="Chau D.C."/>
            <person name="Chavez A.C."/>
            <person name="Clerc-Blankenburg K.C."/>
            <person name="Coyle M.C."/>
            <person name="Dao M.D."/>
            <person name="Davila M.L.D."/>
            <person name="Davy-Carroll L.D."/>
            <person name="Denson S.D."/>
            <person name="Dinh H.D."/>
            <person name="Fernandez S.F."/>
            <person name="Fernando P.F."/>
            <person name="Forbes L.F."/>
            <person name="Francis C.F."/>
            <person name="Francisco L.F."/>
            <person name="Fu Q.F."/>
            <person name="Garcia-Iii R.G."/>
            <person name="Garrett T.G."/>
            <person name="Gross S.G."/>
            <person name="Gubbala S.G."/>
            <person name="Hirani K.H."/>
            <person name="Hogues M.H."/>
            <person name="Hollins B.H."/>
            <person name="Jackson L.J."/>
            <person name="Javaid M.J."/>
            <person name="Jhangiani S.J."/>
            <person name="Johnson A.J."/>
            <person name="Johnson B.J."/>
            <person name="Jones J.J."/>
            <person name="Joshi V.J."/>
            <person name="Kalu J.K."/>
            <person name="Khan N.K."/>
            <person name="Korchina V.K."/>
            <person name="Kovar C.K."/>
            <person name="Lago L.L."/>
            <person name="Lara F.L."/>
            <person name="Le T.-K.L."/>
            <person name="Lee S.L."/>
            <person name="Legall-Iii F.L."/>
            <person name="Lemon S.L."/>
            <person name="Liu J.L."/>
            <person name="Liu Y.-S.L."/>
            <person name="Liyanage D.L."/>
            <person name="Lopez J.L."/>
            <person name="Lorensuhewa L.L."/>
            <person name="Mata R.M."/>
            <person name="Mathew T.M."/>
            <person name="Mercado C.M."/>
            <person name="Mercado I.M."/>
            <person name="Morales K.M."/>
            <person name="Morgan M.M."/>
            <person name="Munidasa M.M."/>
            <person name="Ngo D.N."/>
            <person name="Nguyen L.N."/>
            <person name="Nguyen T.N."/>
            <person name="Nguyen N.N."/>
            <person name="Obregon M.O."/>
            <person name="Okwuonu G.O."/>
            <person name="Ongeri F.O."/>
            <person name="Onwere C.O."/>
            <person name="Osifeso I.O."/>
            <person name="Parra A.P."/>
            <person name="Patil S.P."/>
            <person name="Perez A.P."/>
            <person name="Perez Y.P."/>
            <person name="Pham C.P."/>
            <person name="Pu L.-L.P."/>
            <person name="Puazo M.P."/>
            <person name="Quiroz J.Q."/>
            <person name="Rouhana J.R."/>
            <person name="Ruiz M.R."/>
            <person name="Ruiz S.-J.R."/>
            <person name="Saada N.S."/>
            <person name="Santibanez J.S."/>
            <person name="Scheel M.S."/>
            <person name="Schneider B.S."/>
            <person name="Simmons D.S."/>
            <person name="Sisson I.S."/>
            <person name="Tang L.-Y.T."/>
            <person name="Thornton R.T."/>
            <person name="Tisius J.T."/>
            <person name="Toledanes G.T."/>
            <person name="Trejos Z.T."/>
            <person name="Usmani K.U."/>
            <person name="Varghese R.V."/>
            <person name="Vattathil S.V."/>
            <person name="Vee V.V."/>
            <person name="Walker D.W."/>
            <person name="Weissenberger G.W."/>
            <person name="White C.W."/>
            <person name="Williams A.W."/>
            <person name="Woodworth J.W."/>
            <person name="Wright R.W."/>
            <person name="Zhu Y.Z."/>
            <person name="Han Y.H."/>
            <person name="Newsham I.N."/>
            <person name="Nazareth L.N."/>
            <person name="Worley K.W."/>
            <person name="Muzny D.M."/>
            <person name="Rogers J.R."/>
            <person name="Gibbs R.G."/>
        </authorList>
    </citation>
    <scope>NUCLEOTIDE SEQUENCE [LARGE SCALE GENOMIC DNA]</scope>
</reference>
<reference evidence="2" key="3">
    <citation type="submission" date="2025-09" db="UniProtKB">
        <authorList>
            <consortium name="Ensembl"/>
        </authorList>
    </citation>
    <scope>IDENTIFICATION</scope>
</reference>
<dbReference type="InterPro" id="IPR038935">
    <property type="entry name" value="C5orf52"/>
</dbReference>
<name>A0A8I5P0Z8_PAPAN</name>
<organism evidence="2 3">
    <name type="scientific">Papio anubis</name>
    <name type="common">Olive baboon</name>
    <dbReference type="NCBI Taxonomy" id="9555"/>
    <lineage>
        <taxon>Eukaryota</taxon>
        <taxon>Metazoa</taxon>
        <taxon>Chordata</taxon>
        <taxon>Craniata</taxon>
        <taxon>Vertebrata</taxon>
        <taxon>Euteleostomi</taxon>
        <taxon>Mammalia</taxon>
        <taxon>Eutheria</taxon>
        <taxon>Euarchontoglires</taxon>
        <taxon>Primates</taxon>
        <taxon>Haplorrhini</taxon>
        <taxon>Catarrhini</taxon>
        <taxon>Cercopithecidae</taxon>
        <taxon>Cercopithecinae</taxon>
        <taxon>Papio</taxon>
    </lineage>
</organism>
<feature type="region of interest" description="Disordered" evidence="1">
    <location>
        <begin position="22"/>
        <end position="62"/>
    </location>
</feature>
<evidence type="ECO:0000313" key="2">
    <source>
        <dbReference type="Ensembl" id="ENSPANP00000057906.1"/>
    </source>
</evidence>
<dbReference type="KEGG" id="panu:101017131"/>
<accession>A0A8I5P0Z8</accession>
<feature type="compositionally biased region" description="Basic residues" evidence="1">
    <location>
        <begin position="23"/>
        <end position="33"/>
    </location>
</feature>
<dbReference type="Proteomes" id="UP000028761">
    <property type="component" value="Chromosome 5"/>
</dbReference>
<dbReference type="OMA" id="RKMSHLY"/>
<gene>
    <name evidence="2" type="primary">C5orf52</name>
</gene>
<protein>
    <submittedName>
        <fullName evidence="2">Chromosome 5 open reading frame 52</fullName>
    </submittedName>
</protein>
<dbReference type="PANTHER" id="PTHR35666:SF1">
    <property type="entry name" value="SIMILAR TO RIKEN CDNA 4921536K21"/>
    <property type="match status" value="1"/>
</dbReference>
<evidence type="ECO:0000313" key="3">
    <source>
        <dbReference type="Proteomes" id="UP000028761"/>
    </source>
</evidence>
<reference evidence="2" key="2">
    <citation type="submission" date="2025-08" db="UniProtKB">
        <authorList>
            <consortium name="Ensembl"/>
        </authorList>
    </citation>
    <scope>IDENTIFICATION</scope>
</reference>
<evidence type="ECO:0000256" key="1">
    <source>
        <dbReference type="SAM" id="MobiDB-lite"/>
    </source>
</evidence>
<dbReference type="GeneTree" id="ENSGT00390000011578"/>